<dbReference type="EMBL" id="HG315671">
    <property type="protein sequence ID" value="CDF80592.1"/>
    <property type="molecule type" value="Genomic_DNA"/>
</dbReference>
<keyword evidence="2" id="KW-1185">Reference proteome</keyword>
<organism evidence="1 2">
    <name type="scientific">Formosa agariphila (strain DSM 15362 / KCTC 12365 / LMG 23005 / KMM 3901 / M-2Alg 35-1)</name>
    <dbReference type="NCBI Taxonomy" id="1347342"/>
    <lineage>
        <taxon>Bacteria</taxon>
        <taxon>Pseudomonadati</taxon>
        <taxon>Bacteroidota</taxon>
        <taxon>Flavobacteriia</taxon>
        <taxon>Flavobacteriales</taxon>
        <taxon>Flavobacteriaceae</taxon>
        <taxon>Formosa</taxon>
    </lineage>
</organism>
<dbReference type="Proteomes" id="UP000016160">
    <property type="component" value="Chromosome"/>
</dbReference>
<dbReference type="AlphaFoldDB" id="T2KP01"/>
<dbReference type="HOGENOM" id="CLU_2616840_0_0_10"/>
<dbReference type="PATRIC" id="fig|1347342.6.peg.2899"/>
<gene>
    <name evidence="1" type="ORF">BN863_28800</name>
</gene>
<reference evidence="1 2" key="1">
    <citation type="journal article" date="2013" name="Appl. Environ. Microbiol.">
        <title>The genome of the alga-associated marine flavobacterium Formosa agariphila KMM 3901T reveals a broad potential for degradation of algal polysaccharides.</title>
        <authorList>
            <person name="Mann A.J."/>
            <person name="Hahnke R.L."/>
            <person name="Huang S."/>
            <person name="Werner J."/>
            <person name="Xing P."/>
            <person name="Barbeyron T."/>
            <person name="Huettel B."/>
            <person name="Stueber K."/>
            <person name="Reinhardt R."/>
            <person name="Harder J."/>
            <person name="Gloeckner F.O."/>
            <person name="Amann R.I."/>
            <person name="Teeling H."/>
        </authorList>
    </citation>
    <scope>NUCLEOTIDE SEQUENCE [LARGE SCALE GENOMIC DNA]</scope>
    <source>
        <strain evidence="2">DSM 15362 / KCTC 12365 / LMG 23005 / KMM 3901</strain>
    </source>
</reference>
<protein>
    <submittedName>
        <fullName evidence="1">Uncharacterized protein</fullName>
    </submittedName>
</protein>
<proteinExistence type="predicted"/>
<evidence type="ECO:0000313" key="2">
    <source>
        <dbReference type="Proteomes" id="UP000016160"/>
    </source>
</evidence>
<name>T2KP01_FORAG</name>
<sequence length="78" mass="9127">MTRFAKLIELRNNEQVLLTIDYSVDNDVYDMLTRTNIKGISVSIKSNARNMSNAIEWLDNYSLEDAESFRTRINRLLL</sequence>
<dbReference type="RefSeq" id="WP_038531839.1">
    <property type="nucleotide sequence ID" value="NZ_HG315671.1"/>
</dbReference>
<evidence type="ECO:0000313" key="1">
    <source>
        <dbReference type="EMBL" id="CDF80592.1"/>
    </source>
</evidence>
<accession>T2KP01</accession>